<dbReference type="InterPro" id="IPR001680">
    <property type="entry name" value="WD40_rpt"/>
</dbReference>
<dbReference type="GO" id="GO:1990811">
    <property type="term" value="C:MWP complex"/>
    <property type="evidence" value="ECO:0007669"/>
    <property type="project" value="TreeGrafter"/>
</dbReference>
<dbReference type="InterPro" id="IPR036322">
    <property type="entry name" value="WD40_repeat_dom_sf"/>
</dbReference>
<accession>A0A8H6W5R3</accession>
<dbReference type="PANTHER" id="PTHR16220:SF0">
    <property type="entry name" value="WD REPEAT-CONTAINING PROTEIN WRAP73"/>
    <property type="match status" value="1"/>
</dbReference>
<dbReference type="Pfam" id="PF00400">
    <property type="entry name" value="WD40"/>
    <property type="match status" value="1"/>
</dbReference>
<dbReference type="GO" id="GO:0005815">
    <property type="term" value="C:microtubule organizing center"/>
    <property type="evidence" value="ECO:0007669"/>
    <property type="project" value="TreeGrafter"/>
</dbReference>
<evidence type="ECO:0000313" key="1">
    <source>
        <dbReference type="EMBL" id="KAF7306809.1"/>
    </source>
</evidence>
<evidence type="ECO:0000313" key="2">
    <source>
        <dbReference type="Proteomes" id="UP000636479"/>
    </source>
</evidence>
<gene>
    <name evidence="1" type="ORF">MIND_00472600</name>
</gene>
<dbReference type="Gene3D" id="2.130.10.10">
    <property type="entry name" value="YVTN repeat-like/Quinoprotein amine dehydrogenase"/>
    <property type="match status" value="2"/>
</dbReference>
<comment type="caution">
    <text evidence="1">The sequence shown here is derived from an EMBL/GenBank/DDBJ whole genome shotgun (WGS) entry which is preliminary data.</text>
</comment>
<reference evidence="1" key="1">
    <citation type="submission" date="2020-05" db="EMBL/GenBank/DDBJ databases">
        <title>Mycena genomes resolve the evolution of fungal bioluminescence.</title>
        <authorList>
            <person name="Tsai I.J."/>
        </authorList>
    </citation>
    <scope>NUCLEOTIDE SEQUENCE</scope>
    <source>
        <strain evidence="1">171206Taipei</strain>
    </source>
</reference>
<sequence length="487" mass="54481">MDFTELYRFHGNLAFSPNSRFILAAIQNRLVLRTTSTFQIFQTWQIDQSPTPTNALFSSKDKTSSEPISHIGWSCDSEYLLAASTKQGTVHVYNVQDINWSARIESGTEGLVKAEWAPDGRTILCFSQWGLRVTIWSLVTGVASATYIQFPVHPDTGYAFRSDGRYFILAERHKSKDTLGVYDTQDSYKLVRHFPLPTSALASLALSPTGNHFAVWEGPIEYKLHVLSLAGDLQGSFSPDSDPGFGIRRVSWHPSGMFLAVGGWDDKIHILDLTWTVAATLELSARIPSGVVSVPFGENHPNGRRQQKVEVSYHVPNYSATKPASESIADERLRSPHSIVIQRADMTKSNPKSGTAQLEWNKNGSLLLVRFDNSPNALHIFDFPTMEQPEFRPRLRSVLLHSRPIAHARWNPVRKGSLILCCASQSLYMWSDEWVGENGEEEMAECIGVPAKSFETRDIRWTPDGKGVVLLDSKDSLFCCAFEVEDA</sequence>
<dbReference type="Proteomes" id="UP000636479">
    <property type="component" value="Unassembled WGS sequence"/>
</dbReference>
<dbReference type="GO" id="GO:1990810">
    <property type="term" value="P:microtubule anchoring at mitotic spindle pole body"/>
    <property type="evidence" value="ECO:0007669"/>
    <property type="project" value="TreeGrafter"/>
</dbReference>
<keyword evidence="2" id="KW-1185">Reference proteome</keyword>
<dbReference type="GeneID" id="59344052"/>
<dbReference type="SMART" id="SM00320">
    <property type="entry name" value="WD40"/>
    <property type="match status" value="3"/>
</dbReference>
<dbReference type="PANTHER" id="PTHR16220">
    <property type="entry name" value="WD REPEAT PROTEIN 8-RELATED"/>
    <property type="match status" value="1"/>
</dbReference>
<dbReference type="InterPro" id="IPR015943">
    <property type="entry name" value="WD40/YVTN_repeat-like_dom_sf"/>
</dbReference>
<organism evidence="1 2">
    <name type="scientific">Mycena indigotica</name>
    <dbReference type="NCBI Taxonomy" id="2126181"/>
    <lineage>
        <taxon>Eukaryota</taxon>
        <taxon>Fungi</taxon>
        <taxon>Dikarya</taxon>
        <taxon>Basidiomycota</taxon>
        <taxon>Agaricomycotina</taxon>
        <taxon>Agaricomycetes</taxon>
        <taxon>Agaricomycetidae</taxon>
        <taxon>Agaricales</taxon>
        <taxon>Marasmiineae</taxon>
        <taxon>Mycenaceae</taxon>
        <taxon>Mycena</taxon>
    </lineage>
</organism>
<protein>
    <submittedName>
        <fullName evidence="1">ATP-dependent metallopeptidase</fullName>
    </submittedName>
</protein>
<name>A0A8H6W5R3_9AGAR</name>
<dbReference type="RefSeq" id="XP_037221828.1">
    <property type="nucleotide sequence ID" value="XM_037361536.1"/>
</dbReference>
<dbReference type="AlphaFoldDB" id="A0A8H6W5R3"/>
<dbReference type="InterPro" id="IPR052778">
    <property type="entry name" value="Centrosome-WD_assoc"/>
</dbReference>
<dbReference type="OrthoDB" id="308690at2759"/>
<dbReference type="EMBL" id="JACAZF010000004">
    <property type="protein sequence ID" value="KAF7306809.1"/>
    <property type="molecule type" value="Genomic_DNA"/>
</dbReference>
<proteinExistence type="predicted"/>
<dbReference type="SUPFAM" id="SSF50978">
    <property type="entry name" value="WD40 repeat-like"/>
    <property type="match status" value="1"/>
</dbReference>